<evidence type="ECO:0000313" key="4">
    <source>
        <dbReference type="Proteomes" id="UP000266287"/>
    </source>
</evidence>
<keyword evidence="2" id="KW-1133">Transmembrane helix</keyword>
<dbReference type="EMBL" id="NDHY01000001">
    <property type="protein sequence ID" value="RII01120.1"/>
    <property type="molecule type" value="Genomic_DNA"/>
</dbReference>
<organism evidence="3 4">
    <name type="scientific">candidate division NPL-UPA2 bacterium Unc8</name>
    <dbReference type="NCBI Taxonomy" id="1980939"/>
    <lineage>
        <taxon>Bacteria</taxon>
    </lineage>
</organism>
<name>A0A399G0K2_UNCN2</name>
<dbReference type="Proteomes" id="UP000266287">
    <property type="component" value="Unassembled WGS sequence"/>
</dbReference>
<proteinExistence type="predicted"/>
<feature type="coiled-coil region" evidence="1">
    <location>
        <begin position="43"/>
        <end position="133"/>
    </location>
</feature>
<sequence>MLLLYVKELIGEKMTKLEKMRVIISFIISIVILALSLRVVGIIEGWEMERRTAREEYQKLQERHEELTTERDELKIKIVEDKAARLEAISEKEKMERLADELRVKIEEITSSLEQERKRSSELKKGTEKLTEEKADIKERHKMELGLLETELRTVIARHKLQVLAMTPAQDPTMFTGKVVVVHPPDFLAIGIGDLVAGPLRIELFRRGRMVRELSIKGVSHATLLVRVPPGISLDGIRENDKAEVFLLPEAEDIIAFVENGKVTDAIAPNFLNVDLGTAASLWPDVSIYRKGALVGRIIPEKIYLSVTVEVPDVRGIRRGDKIKIIR</sequence>
<feature type="transmembrane region" description="Helical" evidence="2">
    <location>
        <begin position="20"/>
        <end position="41"/>
    </location>
</feature>
<protein>
    <submittedName>
        <fullName evidence="3">Uncharacterized protein</fullName>
    </submittedName>
</protein>
<reference evidence="3 4" key="1">
    <citation type="submission" date="2018-08" db="EMBL/GenBank/DDBJ databases">
        <title>Draft genome of candidate division NPL-UPA2 bacterium Unc8 that adapted to ultra-basic serpentinizing groundwater.</title>
        <authorList>
            <person name="Ishii S."/>
            <person name="Suzuki S."/>
            <person name="Nealson K.H."/>
        </authorList>
    </citation>
    <scope>NUCLEOTIDE SEQUENCE [LARGE SCALE GENOMIC DNA]</scope>
    <source>
        <strain evidence="3">Unc8</strain>
    </source>
</reference>
<keyword evidence="1" id="KW-0175">Coiled coil</keyword>
<evidence type="ECO:0000256" key="2">
    <source>
        <dbReference type="SAM" id="Phobius"/>
    </source>
</evidence>
<gene>
    <name evidence="3" type="ORF">B9J77_00885</name>
</gene>
<accession>A0A399G0K2</accession>
<evidence type="ECO:0000256" key="1">
    <source>
        <dbReference type="SAM" id="Coils"/>
    </source>
</evidence>
<keyword evidence="2" id="KW-0472">Membrane</keyword>
<comment type="caution">
    <text evidence="3">The sequence shown here is derived from an EMBL/GenBank/DDBJ whole genome shotgun (WGS) entry which is preliminary data.</text>
</comment>
<dbReference type="AlphaFoldDB" id="A0A399G0K2"/>
<evidence type="ECO:0000313" key="3">
    <source>
        <dbReference type="EMBL" id="RII01120.1"/>
    </source>
</evidence>
<keyword evidence="2" id="KW-0812">Transmembrane</keyword>